<evidence type="ECO:0000313" key="2">
    <source>
        <dbReference type="Proteomes" id="UP000525336"/>
    </source>
</evidence>
<proteinExistence type="predicted"/>
<evidence type="ECO:0008006" key="3">
    <source>
        <dbReference type="Google" id="ProtNLM"/>
    </source>
</evidence>
<gene>
    <name evidence="1" type="ORF">F0245_01785</name>
</gene>
<evidence type="ECO:0000313" key="1">
    <source>
        <dbReference type="EMBL" id="NOH32120.1"/>
    </source>
</evidence>
<name>A0A7Y3YKV2_9VIBR</name>
<dbReference type="EMBL" id="VTXW01000002">
    <property type="protein sequence ID" value="NOH32120.1"/>
    <property type="molecule type" value="Genomic_DNA"/>
</dbReference>
<comment type="caution">
    <text evidence="1">The sequence shown here is derived from an EMBL/GenBank/DDBJ whole genome shotgun (WGS) entry which is preliminary data.</text>
</comment>
<protein>
    <recommendedName>
        <fullName evidence="3">Integrase</fullName>
    </recommendedName>
</protein>
<dbReference type="Proteomes" id="UP000525336">
    <property type="component" value="Unassembled WGS sequence"/>
</dbReference>
<dbReference type="RefSeq" id="WP_171366548.1">
    <property type="nucleotide sequence ID" value="NZ_VTXW01000002.1"/>
</dbReference>
<accession>A0A7Y3YKV2</accession>
<reference evidence="1 2" key="1">
    <citation type="submission" date="2019-09" db="EMBL/GenBank/DDBJ databases">
        <title>Draft genome sequencing and comparative genomics of hatchery-associated Vibrios.</title>
        <authorList>
            <person name="Kehlet-Delgado H."/>
            <person name="Mueller R.S."/>
        </authorList>
    </citation>
    <scope>NUCLEOTIDE SEQUENCE [LARGE SCALE GENOMIC DNA]</scope>
    <source>
        <strain evidence="1 2">00-90-10</strain>
    </source>
</reference>
<organism evidence="1 2">
    <name type="scientific">Vibrio chagasii</name>
    <dbReference type="NCBI Taxonomy" id="170679"/>
    <lineage>
        <taxon>Bacteria</taxon>
        <taxon>Pseudomonadati</taxon>
        <taxon>Pseudomonadota</taxon>
        <taxon>Gammaproteobacteria</taxon>
        <taxon>Vibrionales</taxon>
        <taxon>Vibrionaceae</taxon>
        <taxon>Vibrio</taxon>
    </lineage>
</organism>
<sequence>MIFLDTFTTGSFRSIVISFSNKLKECCDKAFPASYKQKIKGADDGSEDCIAILNKVSRMQLEDIKAFLEEAEALLKMEARGANKEQYLPVLDKLIPSSGKIRQNDRYNRMHNVRLFLSLLALKKLVKLNPMVGSHPKSANAAERLSTTAMNQFIPPLASDFWIGATLNRFDKLNQHIQGASFKEWYPKHIKIDKLSTDKLNQSFKRLADIIVANGITDPNDITVDVLLSYHNDLIAHYDSTPAAYNIKPAIELLVRAGLMQENSIYDDFINLRVKISEGIKAVPNSVIHGETSSKLEDLVGTGVQGIKEVEVPVKDRKTSLDYGYWSGKAGSDSMFFPDELDQNNIWIATQLDYIRATSSEAATVKQKKMRLSIFNKYLFSYLPAYFEAGLSGKFTYPNKPESLLHSLYVQRSNVFELEFRDKFTDSFQYPVSLQQFVYDMTSAVHREDTQGNNSGRDALLIISNFFDYLAGIDSGLVQNFKNPLTGKAKEKKGKRYVKNTKYVFGLEYWLGLRSFCSAVTNQMLEESKASINNGQDCKNHIIVDTDVNIDGSFPMKIGRVNLAYIPKIKLIKHDDVRFKKGPKDENVYIHNHIAWSLMTLGLHSGLRRANAIWLDDQECFNLCTNSDAAFQSLMVTTDKAREHSYPIIVSTETMEMLKKVHEVKKMAIESNPSIGEAIPYDGNEDSKWGTISPLFRLKKTHNDNACPNLFSEIINEYEAFLRQHGVDFEPTTLFTPRLHYSLNEFIHLNSLGEFDTKLCDILVSYHDCYDRVPFTPIIKKTRITPHSLRTMNASVYAPILGAGAVGKYLTGQSESMVEFYTKPLPDSASKELISQVLTLKEMDTTGSNTLISLRELEINQKKFEEELQKSTTQTLDKYNAQSINIDAGEGNIQLNGLRELRKGNFNNISYFRTHICPTGGKCPKEVIDTIGEKKCFACPLTVTTNNNLPALTATIKSFCDEITTINTKLDNFEMLDEEKKVLKADKMELILEASYWEVRKRIIEDSNKDGIYYVSDEGLQLMSSFKAGDATEQELLMLRLKETEGVPLLHSEKLKMQASRLRRKIEIRAKDRAGHLSDDVSDIEFLAMVVKTKADLQGLTDEQTVALVSTTQ</sequence>
<dbReference type="AlphaFoldDB" id="A0A7Y3YKV2"/>